<dbReference type="InterPro" id="IPR000620">
    <property type="entry name" value="EamA_dom"/>
</dbReference>
<gene>
    <name evidence="3" type="ORF">H9L05_16905</name>
</gene>
<evidence type="ECO:0000259" key="2">
    <source>
        <dbReference type="Pfam" id="PF00892"/>
    </source>
</evidence>
<reference evidence="3 4" key="1">
    <citation type="submission" date="2020-08" db="EMBL/GenBank/DDBJ databases">
        <title>Genome sequence of Hymenobacter qilianensis JCM 19763T.</title>
        <authorList>
            <person name="Hyun D.-W."/>
            <person name="Bae J.-W."/>
        </authorList>
    </citation>
    <scope>NUCLEOTIDE SEQUENCE [LARGE SCALE GENOMIC DNA]</scope>
    <source>
        <strain evidence="3 4">JCM 19763</strain>
    </source>
</reference>
<dbReference type="SUPFAM" id="SSF103481">
    <property type="entry name" value="Multidrug resistance efflux transporter EmrE"/>
    <property type="match status" value="1"/>
</dbReference>
<protein>
    <submittedName>
        <fullName evidence="3">EamA family transporter</fullName>
    </submittedName>
</protein>
<evidence type="ECO:0000313" key="4">
    <source>
        <dbReference type="Proteomes" id="UP000516093"/>
    </source>
</evidence>
<dbReference type="GO" id="GO:0016020">
    <property type="term" value="C:membrane"/>
    <property type="evidence" value="ECO:0007669"/>
    <property type="project" value="InterPro"/>
</dbReference>
<dbReference type="EMBL" id="CP060784">
    <property type="protein sequence ID" value="QNP51643.1"/>
    <property type="molecule type" value="Genomic_DNA"/>
</dbReference>
<keyword evidence="1" id="KW-0472">Membrane</keyword>
<sequence length="142" mass="14697">MNWLLLAVITAFCLGLYNFFIKLASGNIHQVAGAVLLQLVAAAVGGFLLLYIKTTRQTVSISQTGVLYSCLAGLSVGVAEILTFYVFTKGAPTSVGTPIIVGGSVAIAAVLGWLVLREQITLGQVLGVGLIIAGVVLLARGH</sequence>
<accession>A0A7H0GTM7</accession>
<evidence type="ECO:0000313" key="3">
    <source>
        <dbReference type="EMBL" id="QNP51643.1"/>
    </source>
</evidence>
<name>A0A7H0GTM7_9BACT</name>
<dbReference type="KEGG" id="hqi:H9L05_16905"/>
<dbReference type="Gene3D" id="1.10.3730.20">
    <property type="match status" value="1"/>
</dbReference>
<feature type="domain" description="EamA" evidence="2">
    <location>
        <begin position="2"/>
        <end position="139"/>
    </location>
</feature>
<keyword evidence="4" id="KW-1185">Reference proteome</keyword>
<evidence type="ECO:0000256" key="1">
    <source>
        <dbReference type="SAM" id="Phobius"/>
    </source>
</evidence>
<keyword evidence="1" id="KW-0812">Transmembrane</keyword>
<dbReference type="Proteomes" id="UP000516093">
    <property type="component" value="Chromosome"/>
</dbReference>
<dbReference type="InterPro" id="IPR037185">
    <property type="entry name" value="EmrE-like"/>
</dbReference>
<keyword evidence="1" id="KW-1133">Transmembrane helix</keyword>
<feature type="transmembrane region" description="Helical" evidence="1">
    <location>
        <begin position="66"/>
        <end position="87"/>
    </location>
</feature>
<organism evidence="3 4">
    <name type="scientific">Hymenobacter qilianensis</name>
    <dbReference type="NCBI Taxonomy" id="1385715"/>
    <lineage>
        <taxon>Bacteria</taxon>
        <taxon>Pseudomonadati</taxon>
        <taxon>Bacteroidota</taxon>
        <taxon>Cytophagia</taxon>
        <taxon>Cytophagales</taxon>
        <taxon>Hymenobacteraceae</taxon>
        <taxon>Hymenobacter</taxon>
    </lineage>
</organism>
<dbReference type="RefSeq" id="WP_187731921.1">
    <property type="nucleotide sequence ID" value="NZ_BMFN01000003.1"/>
</dbReference>
<proteinExistence type="predicted"/>
<dbReference type="Pfam" id="PF00892">
    <property type="entry name" value="EamA"/>
    <property type="match status" value="1"/>
</dbReference>
<feature type="transmembrane region" description="Helical" evidence="1">
    <location>
        <begin position="99"/>
        <end position="116"/>
    </location>
</feature>
<feature type="transmembrane region" description="Helical" evidence="1">
    <location>
        <begin position="36"/>
        <end position="54"/>
    </location>
</feature>
<dbReference type="AlphaFoldDB" id="A0A7H0GTM7"/>
<feature type="transmembrane region" description="Helical" evidence="1">
    <location>
        <begin position="123"/>
        <end position="141"/>
    </location>
</feature>